<gene>
    <name evidence="1" type="ORF">IX84_20150</name>
</gene>
<evidence type="ECO:0000313" key="2">
    <source>
        <dbReference type="Proteomes" id="UP000029736"/>
    </source>
</evidence>
<evidence type="ECO:0000313" key="1">
    <source>
        <dbReference type="EMBL" id="KGE86609.1"/>
    </source>
</evidence>
<dbReference type="STRING" id="1524460.IX84_20150"/>
<comment type="caution">
    <text evidence="1">The sequence shown here is derived from an EMBL/GenBank/DDBJ whole genome shotgun (WGS) entry which is preliminary data.</text>
</comment>
<proteinExistence type="predicted"/>
<organism evidence="1 2">
    <name type="scientific">Phaeodactylibacter xiamenensis</name>
    <dbReference type="NCBI Taxonomy" id="1524460"/>
    <lineage>
        <taxon>Bacteria</taxon>
        <taxon>Pseudomonadati</taxon>
        <taxon>Bacteroidota</taxon>
        <taxon>Saprospiria</taxon>
        <taxon>Saprospirales</taxon>
        <taxon>Haliscomenobacteraceae</taxon>
        <taxon>Phaeodactylibacter</taxon>
    </lineage>
</organism>
<protein>
    <recommendedName>
        <fullName evidence="3">Glycosyltransferase subfamily 4-like N-terminal domain-containing protein</fullName>
    </recommendedName>
</protein>
<evidence type="ECO:0008006" key="3">
    <source>
        <dbReference type="Google" id="ProtNLM"/>
    </source>
</evidence>
<dbReference type="AlphaFoldDB" id="A0A098S2L1"/>
<sequence length="362" mass="42803">MPLEYYPPVTNLLDIIHQRKPFTVKVYSTHNTKHRPVYNRASIPVYRSDYPAYVANPLLKIWAYLQLVIKPLWYMWRFRPDAILYYEPHSAAPAYLYKRYFRSRVKVFIHNHEYYAPEEFNEAAMGSIRFFHHLERTYLYKKAVWISQTNRQRLALFHKDYPFIPSQVLHTLANYPPESWQKHRKSRLASPRVRLLYIGALSFENTHIKSVVDFVLQHQDQMSLDIYAYNVSQEVQQFLEGQDEEVIRYFKAGVNYIDIPNIAQSFDIGLVLYNGHNLNYIYNAPNKLFEYLACGLNVWVPEELAGCRPYLNSQNRPQVLSLNYNELDSSLISTHLASLELPLMNTTYYCNQELQPLIQALS</sequence>
<keyword evidence="2" id="KW-1185">Reference proteome</keyword>
<dbReference type="Gene3D" id="3.40.50.2000">
    <property type="entry name" value="Glycogen Phosphorylase B"/>
    <property type="match status" value="1"/>
</dbReference>
<dbReference type="EMBL" id="JPOS01000076">
    <property type="protein sequence ID" value="KGE86609.1"/>
    <property type="molecule type" value="Genomic_DNA"/>
</dbReference>
<name>A0A098S2L1_9BACT</name>
<dbReference type="SUPFAM" id="SSF53756">
    <property type="entry name" value="UDP-Glycosyltransferase/glycogen phosphorylase"/>
    <property type="match status" value="1"/>
</dbReference>
<reference evidence="1 2" key="1">
    <citation type="journal article" date="2014" name="Int. J. Syst. Evol. Microbiol.">
        <title>Phaeodactylibacter xiamenensis gen. nov., sp. nov., a member of the family Saprospiraceae isolated from the marine alga Phaeodactylum tricornutum.</title>
        <authorList>
            <person name="Chen Z.Jr."/>
            <person name="Lei X."/>
            <person name="Lai Q."/>
            <person name="Li Y."/>
            <person name="Zhang B."/>
            <person name="Zhang J."/>
            <person name="Zhang H."/>
            <person name="Yang L."/>
            <person name="Zheng W."/>
            <person name="Tian Y."/>
            <person name="Yu Z."/>
            <person name="Xu H.Jr."/>
            <person name="Zheng T."/>
        </authorList>
    </citation>
    <scope>NUCLEOTIDE SEQUENCE [LARGE SCALE GENOMIC DNA]</scope>
    <source>
        <strain evidence="1 2">KD52</strain>
    </source>
</reference>
<accession>A0A098S2L1</accession>
<dbReference type="Proteomes" id="UP000029736">
    <property type="component" value="Unassembled WGS sequence"/>
</dbReference>